<organism evidence="1 2">
    <name type="scientific">Nonomuraea typhae</name>
    <dbReference type="NCBI Taxonomy" id="2603600"/>
    <lineage>
        <taxon>Bacteria</taxon>
        <taxon>Bacillati</taxon>
        <taxon>Actinomycetota</taxon>
        <taxon>Actinomycetes</taxon>
        <taxon>Streptosporangiales</taxon>
        <taxon>Streptosporangiaceae</taxon>
        <taxon>Nonomuraea</taxon>
    </lineage>
</organism>
<sequence>MSTLPKYELVEHVEVLRIEFADPIRFEAAAPYSGRRGDYAATGAVFRYAADEEPSGRCRRTGSTRTEPS</sequence>
<gene>
    <name evidence="1" type="ORF">ACIBG2_01360</name>
</gene>
<keyword evidence="2" id="KW-1185">Reference proteome</keyword>
<protein>
    <submittedName>
        <fullName evidence="1">Uncharacterized protein</fullName>
    </submittedName>
</protein>
<reference evidence="1 2" key="1">
    <citation type="submission" date="2024-10" db="EMBL/GenBank/DDBJ databases">
        <title>The Natural Products Discovery Center: Release of the First 8490 Sequenced Strains for Exploring Actinobacteria Biosynthetic Diversity.</title>
        <authorList>
            <person name="Kalkreuter E."/>
            <person name="Kautsar S.A."/>
            <person name="Yang D."/>
            <person name="Bader C.D."/>
            <person name="Teijaro C.N."/>
            <person name="Fluegel L."/>
            <person name="Davis C.M."/>
            <person name="Simpson J.R."/>
            <person name="Lauterbach L."/>
            <person name="Steele A.D."/>
            <person name="Gui C."/>
            <person name="Meng S."/>
            <person name="Li G."/>
            <person name="Viehrig K."/>
            <person name="Ye F."/>
            <person name="Su P."/>
            <person name="Kiefer A.F."/>
            <person name="Nichols A."/>
            <person name="Cepeda A.J."/>
            <person name="Yan W."/>
            <person name="Fan B."/>
            <person name="Jiang Y."/>
            <person name="Adhikari A."/>
            <person name="Zheng C.-J."/>
            <person name="Schuster L."/>
            <person name="Cowan T.M."/>
            <person name="Smanski M.J."/>
            <person name="Chevrette M.G."/>
            <person name="De Carvalho L.P.S."/>
            <person name="Shen B."/>
        </authorList>
    </citation>
    <scope>NUCLEOTIDE SEQUENCE [LARGE SCALE GENOMIC DNA]</scope>
    <source>
        <strain evidence="1 2">NPDC050545</strain>
    </source>
</reference>
<dbReference type="EMBL" id="JBITGY010000001">
    <property type="protein sequence ID" value="MFI6495999.1"/>
    <property type="molecule type" value="Genomic_DNA"/>
</dbReference>
<proteinExistence type="predicted"/>
<dbReference type="RefSeq" id="WP_397077852.1">
    <property type="nucleotide sequence ID" value="NZ_JBITGY010000001.1"/>
</dbReference>
<evidence type="ECO:0000313" key="2">
    <source>
        <dbReference type="Proteomes" id="UP001612741"/>
    </source>
</evidence>
<comment type="caution">
    <text evidence="1">The sequence shown here is derived from an EMBL/GenBank/DDBJ whole genome shotgun (WGS) entry which is preliminary data.</text>
</comment>
<evidence type="ECO:0000313" key="1">
    <source>
        <dbReference type="EMBL" id="MFI6495999.1"/>
    </source>
</evidence>
<name>A0ABW7YJD4_9ACTN</name>
<accession>A0ABW7YJD4</accession>
<dbReference type="Proteomes" id="UP001612741">
    <property type="component" value="Unassembled WGS sequence"/>
</dbReference>